<dbReference type="Proteomes" id="UP000239724">
    <property type="component" value="Unassembled WGS sequence"/>
</dbReference>
<dbReference type="RefSeq" id="WP_104518190.1">
    <property type="nucleotide sequence ID" value="NZ_NHRY01000072.1"/>
</dbReference>
<dbReference type="AlphaFoldDB" id="A0A2S6NKC2"/>
<dbReference type="EMBL" id="NHRY01000072">
    <property type="protein sequence ID" value="PPQ35476.1"/>
    <property type="molecule type" value="Genomic_DNA"/>
</dbReference>
<gene>
    <name evidence="1" type="ORF">CCS01_07285</name>
</gene>
<proteinExistence type="predicted"/>
<dbReference type="Pfam" id="PF09912">
    <property type="entry name" value="DUF2141"/>
    <property type="match status" value="1"/>
</dbReference>
<protein>
    <recommendedName>
        <fullName evidence="3">DUF2141 domain-containing protein</fullName>
    </recommendedName>
</protein>
<accession>A0A2S6NKC2</accession>
<reference evidence="1 2" key="1">
    <citation type="journal article" date="2018" name="Arch. Microbiol.">
        <title>New insights into the metabolic potential of the phototrophic purple bacterium Rhodopila globiformis DSM 161(T) from its draft genome sequence and evidence for a vanadium-dependent nitrogenase.</title>
        <authorList>
            <person name="Imhoff J.F."/>
            <person name="Rahn T."/>
            <person name="Kunzel S."/>
            <person name="Neulinger S.C."/>
        </authorList>
    </citation>
    <scope>NUCLEOTIDE SEQUENCE [LARGE SCALE GENOMIC DNA]</scope>
    <source>
        <strain evidence="1 2">DSM 161</strain>
    </source>
</reference>
<keyword evidence="2" id="KW-1185">Reference proteome</keyword>
<evidence type="ECO:0000313" key="1">
    <source>
        <dbReference type="EMBL" id="PPQ35476.1"/>
    </source>
</evidence>
<comment type="caution">
    <text evidence="1">The sequence shown here is derived from an EMBL/GenBank/DDBJ whole genome shotgun (WGS) entry which is preliminary data.</text>
</comment>
<dbReference type="InterPro" id="IPR018673">
    <property type="entry name" value="DUF2141"/>
</dbReference>
<evidence type="ECO:0008006" key="3">
    <source>
        <dbReference type="Google" id="ProtNLM"/>
    </source>
</evidence>
<sequence length="135" mass="14476">MCGVILTSTMPAMAADIDVAVTGIRNARGNILVAICDKANFPNGACAYHGEAPARAGSVIIRVPGVPAGIWAAAVYHDETNIRRLDYTLFGMPKQGLGFSRDAKMRFGPPKFTEAAFRVGENRVTVTVPLRYPKP</sequence>
<dbReference type="OrthoDB" id="7189112at2"/>
<organism evidence="1 2">
    <name type="scientific">Rhodopila globiformis</name>
    <name type="common">Rhodopseudomonas globiformis</name>
    <dbReference type="NCBI Taxonomy" id="1071"/>
    <lineage>
        <taxon>Bacteria</taxon>
        <taxon>Pseudomonadati</taxon>
        <taxon>Pseudomonadota</taxon>
        <taxon>Alphaproteobacteria</taxon>
        <taxon>Acetobacterales</taxon>
        <taxon>Acetobacteraceae</taxon>
        <taxon>Rhodopila</taxon>
    </lineage>
</organism>
<evidence type="ECO:0000313" key="2">
    <source>
        <dbReference type="Proteomes" id="UP000239724"/>
    </source>
</evidence>
<name>A0A2S6NKC2_RHOGL</name>